<dbReference type="InterPro" id="IPR002877">
    <property type="entry name" value="RNA_MeTrfase_FtsJ_dom"/>
</dbReference>
<organism evidence="4 5">
    <name type="scientific">Basidiobolus meristosporus CBS 931.73</name>
    <dbReference type="NCBI Taxonomy" id="1314790"/>
    <lineage>
        <taxon>Eukaryota</taxon>
        <taxon>Fungi</taxon>
        <taxon>Fungi incertae sedis</taxon>
        <taxon>Zoopagomycota</taxon>
        <taxon>Entomophthoromycotina</taxon>
        <taxon>Basidiobolomycetes</taxon>
        <taxon>Basidiobolales</taxon>
        <taxon>Basidiobolaceae</taxon>
        <taxon>Basidiobolus</taxon>
    </lineage>
</organism>
<dbReference type="GO" id="GO:0005634">
    <property type="term" value="C:nucleus"/>
    <property type="evidence" value="ECO:0007669"/>
    <property type="project" value="UniProtKB-SubCell"/>
</dbReference>
<keyword evidence="1 4" id="KW-0808">Transferase</keyword>
<gene>
    <name evidence="4" type="ORF">K493DRAFT_318858</name>
</gene>
<dbReference type="Proteomes" id="UP000193498">
    <property type="component" value="Unassembled WGS sequence"/>
</dbReference>
<dbReference type="PROSITE" id="PS51613">
    <property type="entry name" value="SAM_MT_RRMJ"/>
    <property type="match status" value="1"/>
</dbReference>
<keyword evidence="1" id="KW-0949">S-adenosyl-L-methionine</keyword>
<feature type="compositionally biased region" description="Polar residues" evidence="2">
    <location>
        <begin position="508"/>
        <end position="518"/>
    </location>
</feature>
<keyword evidence="5" id="KW-1185">Reference proteome</keyword>
<dbReference type="STRING" id="1314790.A0A1Y1XU05"/>
<evidence type="ECO:0000313" key="4">
    <source>
        <dbReference type="EMBL" id="ORX89241.1"/>
    </source>
</evidence>
<feature type="domain" description="RrmJ-type SAM-dependent 2'-O-MTase" evidence="3">
    <location>
        <begin position="132"/>
        <end position="340"/>
    </location>
</feature>
<keyword evidence="1" id="KW-0507">mRNA processing</keyword>
<dbReference type="InterPro" id="IPR025816">
    <property type="entry name" value="RrmJ-type_MeTrfase"/>
</dbReference>
<dbReference type="GO" id="GO:0032259">
    <property type="term" value="P:methylation"/>
    <property type="evidence" value="ECO:0007669"/>
    <property type="project" value="UniProtKB-KW"/>
</dbReference>
<dbReference type="Pfam" id="PF01728">
    <property type="entry name" value="FtsJ"/>
    <property type="match status" value="1"/>
</dbReference>
<evidence type="ECO:0000256" key="1">
    <source>
        <dbReference type="RuleBase" id="RU368012"/>
    </source>
</evidence>
<dbReference type="AlphaFoldDB" id="A0A1Y1XU05"/>
<keyword evidence="1" id="KW-0506">mRNA capping</keyword>
<evidence type="ECO:0000259" key="3">
    <source>
        <dbReference type="PROSITE" id="PS51613"/>
    </source>
</evidence>
<evidence type="ECO:0000313" key="5">
    <source>
        <dbReference type="Proteomes" id="UP000193498"/>
    </source>
</evidence>
<accession>A0A1Y1XU05</accession>
<dbReference type="InterPro" id="IPR029063">
    <property type="entry name" value="SAM-dependent_MTases_sf"/>
</dbReference>
<dbReference type="GO" id="GO:0006370">
    <property type="term" value="P:7-methylguanosine mRNA capping"/>
    <property type="evidence" value="ECO:0007669"/>
    <property type="project" value="UniProtKB-UniRule"/>
</dbReference>
<dbReference type="PANTHER" id="PTHR16121">
    <property type="entry name" value="CAP-SPECIFIC MRNA (NUCLEOSIDE-2'-O-)-METHYLTRANSFERASE 1-RELATED"/>
    <property type="match status" value="1"/>
</dbReference>
<feature type="region of interest" description="Disordered" evidence="2">
    <location>
        <begin position="556"/>
        <end position="608"/>
    </location>
</feature>
<name>A0A1Y1XU05_9FUNG</name>
<dbReference type="GO" id="GO:0004483">
    <property type="term" value="F:methyltransferase cap1 activity"/>
    <property type="evidence" value="ECO:0007669"/>
    <property type="project" value="UniProtKB-UniRule"/>
</dbReference>
<keyword evidence="1 4" id="KW-0489">Methyltransferase</keyword>
<dbReference type="SUPFAM" id="SSF53335">
    <property type="entry name" value="S-adenosyl-L-methionine-dependent methyltransferases"/>
    <property type="match status" value="1"/>
</dbReference>
<dbReference type="EC" id="2.1.1.57" evidence="1"/>
<feature type="compositionally biased region" description="Polar residues" evidence="2">
    <location>
        <begin position="561"/>
        <end position="570"/>
    </location>
</feature>
<comment type="caution">
    <text evidence="4">The sequence shown here is derived from an EMBL/GenBank/DDBJ whole genome shotgun (WGS) entry which is preliminary data.</text>
</comment>
<proteinExistence type="predicted"/>
<dbReference type="GO" id="GO:0005737">
    <property type="term" value="C:cytoplasm"/>
    <property type="evidence" value="ECO:0007669"/>
    <property type="project" value="TreeGrafter"/>
</dbReference>
<feature type="region of interest" description="Disordered" evidence="2">
    <location>
        <begin position="1"/>
        <end position="56"/>
    </location>
</feature>
<dbReference type="OrthoDB" id="10251234at2759"/>
<dbReference type="EMBL" id="MCFE01000464">
    <property type="protein sequence ID" value="ORX89241.1"/>
    <property type="molecule type" value="Genomic_DNA"/>
</dbReference>
<dbReference type="GO" id="GO:0003676">
    <property type="term" value="F:nucleic acid binding"/>
    <property type="evidence" value="ECO:0007669"/>
    <property type="project" value="UniProtKB-UniRule"/>
</dbReference>
<feature type="compositionally biased region" description="Polar residues" evidence="2">
    <location>
        <begin position="18"/>
        <end position="30"/>
    </location>
</feature>
<dbReference type="Gene3D" id="3.40.50.12760">
    <property type="match status" value="1"/>
</dbReference>
<reference evidence="4 5" key="1">
    <citation type="submission" date="2016-07" db="EMBL/GenBank/DDBJ databases">
        <title>Pervasive Adenine N6-methylation of Active Genes in Fungi.</title>
        <authorList>
            <consortium name="DOE Joint Genome Institute"/>
            <person name="Mondo S.J."/>
            <person name="Dannebaum R.O."/>
            <person name="Kuo R.C."/>
            <person name="Labutti K."/>
            <person name="Haridas S."/>
            <person name="Kuo A."/>
            <person name="Salamov A."/>
            <person name="Ahrendt S.R."/>
            <person name="Lipzen A."/>
            <person name="Sullivan W."/>
            <person name="Andreopoulos W.B."/>
            <person name="Clum A."/>
            <person name="Lindquist E."/>
            <person name="Daum C."/>
            <person name="Ramamoorthy G.K."/>
            <person name="Gryganskyi A."/>
            <person name="Culley D."/>
            <person name="Magnuson J.K."/>
            <person name="James T.Y."/>
            <person name="O'Malley M.A."/>
            <person name="Stajich J.E."/>
            <person name="Spatafora J.W."/>
            <person name="Visel A."/>
            <person name="Grigoriev I.V."/>
        </authorList>
    </citation>
    <scope>NUCLEOTIDE SEQUENCE [LARGE SCALE GENOMIC DNA]</scope>
    <source>
        <strain evidence="4 5">CBS 931.73</strain>
    </source>
</reference>
<dbReference type="PANTHER" id="PTHR16121:SF0">
    <property type="entry name" value="CAP-SPECIFIC MRNA (NUCLEOSIDE-2'-O-)-METHYLTRANSFERASE 1"/>
    <property type="match status" value="1"/>
</dbReference>
<dbReference type="InterPro" id="IPR050851">
    <property type="entry name" value="mRNA_Cap_2O-Ribose_MeTrfase"/>
</dbReference>
<protein>
    <recommendedName>
        <fullName evidence="1">Cap-specific mRNA (nucleoside-2'-O-)-methyltransferase 1</fullName>
        <ecNumber evidence="1">2.1.1.57</ecNumber>
    </recommendedName>
    <alternativeName>
        <fullName evidence="1">Cap1 2'O-ribose methyltransferase 1</fullName>
    </alternativeName>
</protein>
<sequence>MDQQIGKEPVARGEVTREPTSPLTENNNMDLNPPKSLKNREPSRPNNAPGSESTVQRADFITCSEPFVEGENLAGLKLELGKQDNIDYDRFCNGDIVSELLDTKGQLNDIPREVFTAARSRANPYERIGKSIFINRSAVKLAAIDAMFGLSATKQTVAPKTNLFKFADLCSGPGGFSEYLLWRKHTWGEKAHGWGLTLKGDKDFTLDQFHPAALAHHCFTPCYGDIYLEENIRNFSNTVRDATEDIGVDLVVGDGGMSVEGEENSQEGLMKQLILCQILSMFTVLRKGGDFAVKIFDVLTPFTAGLMYILYRQFEKVCILKPLTSRPANAERFIVAMNLKERSPKIIDHLYMVNNKINELKQGGADLQVVEIIDMDVMVKDEAFLDYLQTTNMRIAIKQIEALKDLLKYIKNPDLRYPNQEQVRRQCLQEWRLPVDEPRRDHQRRQNDRRRDHRPYPRRRYDDHDHRDRHRPRDRPRDRERDRDRERERERDRSKLKEEEIRNKHKNSVYSTMNWQSRASEHALKSPTDSSFGTSNSFGGGDSLASLMADFLGDGPAEQLLSPTPFASRSSNKRTAEASLSPEKRQKSEKSNEDVLTSLLNTINSDKS</sequence>
<keyword evidence="1" id="KW-0539">Nucleus</keyword>
<comment type="function">
    <text evidence="1">S-adenosyl-L-methionine-dependent methyltransferase that mediates RNA cap1 2'-O-ribose methylation to the 5'-cap structure of RNAs. Methylates the ribose of the first nucleotide of a m(7)GpppG-capped mRNA to produce m(7)GpppNmp (cap1).</text>
</comment>
<feature type="compositionally biased region" description="Polar residues" evidence="2">
    <location>
        <begin position="44"/>
        <end position="56"/>
    </location>
</feature>
<evidence type="ECO:0000256" key="2">
    <source>
        <dbReference type="SAM" id="MobiDB-lite"/>
    </source>
</evidence>
<feature type="compositionally biased region" description="Polar residues" evidence="2">
    <location>
        <begin position="594"/>
        <end position="608"/>
    </location>
</feature>
<dbReference type="InParanoid" id="A0A1Y1XU05"/>
<comment type="subcellular location">
    <subcellularLocation>
        <location evidence="1">Nucleus</location>
    </subcellularLocation>
</comment>
<feature type="compositionally biased region" description="Basic and acidic residues" evidence="2">
    <location>
        <begin position="582"/>
        <end position="593"/>
    </location>
</feature>
<feature type="region of interest" description="Disordered" evidence="2">
    <location>
        <begin position="438"/>
        <end position="535"/>
    </location>
</feature>
<dbReference type="GO" id="GO:0016556">
    <property type="term" value="P:mRNA modification"/>
    <property type="evidence" value="ECO:0007669"/>
    <property type="project" value="UniProtKB-UniRule"/>
</dbReference>
<feature type="compositionally biased region" description="Basic and acidic residues" evidence="2">
    <location>
        <begin position="475"/>
        <end position="502"/>
    </location>
</feature>
<comment type="catalytic activity">
    <reaction evidence="1">
        <text>a 5'-end (N(7)-methyl 5'-triphosphoguanosine)-ribonucleoside in mRNA + S-adenosyl-L-methionine = a 5'-end (N(7)-methyl 5'-triphosphoguanosine)-(2'-O-methyl-ribonucleoside) in mRNA + S-adenosyl-L-homocysteine + H(+)</text>
        <dbReference type="Rhea" id="RHEA:67020"/>
        <dbReference type="Rhea" id="RHEA-COMP:17167"/>
        <dbReference type="Rhea" id="RHEA-COMP:17168"/>
        <dbReference type="ChEBI" id="CHEBI:15378"/>
        <dbReference type="ChEBI" id="CHEBI:57856"/>
        <dbReference type="ChEBI" id="CHEBI:59789"/>
        <dbReference type="ChEBI" id="CHEBI:156461"/>
        <dbReference type="ChEBI" id="CHEBI:167609"/>
        <dbReference type="EC" id="2.1.1.57"/>
    </reaction>
</comment>
<feature type="compositionally biased region" description="Basic and acidic residues" evidence="2">
    <location>
        <begin position="438"/>
        <end position="450"/>
    </location>
</feature>